<proteinExistence type="predicted"/>
<sequence>MNFSNNSTMTEEETKYFYRNIYMKICNQGCQKYGSKIRQKVSLQGDDDQGNFNATLIFICYKCKYTISM</sequence>
<evidence type="ECO:0000313" key="1">
    <source>
        <dbReference type="EMBL" id="KKO73858.1"/>
    </source>
</evidence>
<dbReference type="Proteomes" id="UP000034350">
    <property type="component" value="Unassembled WGS sequence"/>
</dbReference>
<reference evidence="1 2" key="1">
    <citation type="journal article" date="2015" name="Environ. Microbiol.">
        <title>Genome analyses suggest the presence of polyploidy and recent human-driven expansions in eight global populations of the honeybee pathogen Nosema ceranae.</title>
        <authorList>
            <person name="Pelin A."/>
            <person name="Selman M."/>
            <person name="Aris-Brosou S."/>
            <person name="Farinelli L."/>
            <person name="Corradi N."/>
        </authorList>
    </citation>
    <scope>NUCLEOTIDE SEQUENCE [LARGE SCALE GENOMIC DNA]</scope>
    <source>
        <strain evidence="1 2">PA08 1199</strain>
    </source>
</reference>
<organism evidence="1 2">
    <name type="scientific">Vairimorpha ceranae</name>
    <dbReference type="NCBI Taxonomy" id="40302"/>
    <lineage>
        <taxon>Eukaryota</taxon>
        <taxon>Fungi</taxon>
        <taxon>Fungi incertae sedis</taxon>
        <taxon>Microsporidia</taxon>
        <taxon>Nosematidae</taxon>
        <taxon>Vairimorpha</taxon>
    </lineage>
</organism>
<accession>A0A0F9WL92</accession>
<dbReference type="VEuPathDB" id="MicrosporidiaDB:AAJ76_1990003268"/>
<keyword evidence="2" id="KW-1185">Reference proteome</keyword>
<comment type="caution">
    <text evidence="1">The sequence shown here is derived from an EMBL/GenBank/DDBJ whole genome shotgun (WGS) entry which is preliminary data.</text>
</comment>
<dbReference type="EMBL" id="JPQZ01000199">
    <property type="protein sequence ID" value="KKO73858.1"/>
    <property type="molecule type" value="Genomic_DNA"/>
</dbReference>
<protein>
    <submittedName>
        <fullName evidence="1">Uncharacterized protein</fullName>
    </submittedName>
</protein>
<name>A0A0F9WL92_9MICR</name>
<evidence type="ECO:0000313" key="2">
    <source>
        <dbReference type="Proteomes" id="UP000034350"/>
    </source>
</evidence>
<dbReference type="RefSeq" id="XP_024329600.1">
    <property type="nucleotide sequence ID" value="XM_024474389.1"/>
</dbReference>
<dbReference type="AlphaFoldDB" id="A0A0F9WL92"/>
<dbReference type="GeneID" id="36319306"/>
<gene>
    <name evidence="1" type="ORF">AAJ76_1990003268</name>
</gene>